<sequence length="134" mass="16091">MLSPSETEYLDKIWTDPKHPAAFAEKLYQIKDRQNLSDRDAYSLQKRVERKLKKKSLNSARHRHAIGCRFDGCSKINTFKNRQRGEFDNNIRRCSSYHYANETNSNFAEKTIQNMKNRIYRKFIETKSYKYIKE</sequence>
<gene>
    <name evidence="1" type="ORF">KUTeg_006568</name>
</gene>
<evidence type="ECO:0000313" key="1">
    <source>
        <dbReference type="EMBL" id="KAJ8315892.1"/>
    </source>
</evidence>
<dbReference type="Proteomes" id="UP001217089">
    <property type="component" value="Unassembled WGS sequence"/>
</dbReference>
<comment type="caution">
    <text evidence="1">The sequence shown here is derived from an EMBL/GenBank/DDBJ whole genome shotgun (WGS) entry which is preliminary data.</text>
</comment>
<proteinExistence type="predicted"/>
<accession>A0ABQ9FEX5</accession>
<name>A0ABQ9FEX5_TEGGR</name>
<evidence type="ECO:0000313" key="2">
    <source>
        <dbReference type="Proteomes" id="UP001217089"/>
    </source>
</evidence>
<organism evidence="1 2">
    <name type="scientific">Tegillarca granosa</name>
    <name type="common">Malaysian cockle</name>
    <name type="synonym">Anadara granosa</name>
    <dbReference type="NCBI Taxonomy" id="220873"/>
    <lineage>
        <taxon>Eukaryota</taxon>
        <taxon>Metazoa</taxon>
        <taxon>Spiralia</taxon>
        <taxon>Lophotrochozoa</taxon>
        <taxon>Mollusca</taxon>
        <taxon>Bivalvia</taxon>
        <taxon>Autobranchia</taxon>
        <taxon>Pteriomorphia</taxon>
        <taxon>Arcoida</taxon>
        <taxon>Arcoidea</taxon>
        <taxon>Arcidae</taxon>
        <taxon>Tegillarca</taxon>
    </lineage>
</organism>
<reference evidence="1 2" key="1">
    <citation type="submission" date="2022-12" db="EMBL/GenBank/DDBJ databases">
        <title>Chromosome-level genome of Tegillarca granosa.</title>
        <authorList>
            <person name="Kim J."/>
        </authorList>
    </citation>
    <scope>NUCLEOTIDE SEQUENCE [LARGE SCALE GENOMIC DNA]</scope>
    <source>
        <strain evidence="1">Teg-2019</strain>
        <tissue evidence="1">Adductor muscle</tissue>
    </source>
</reference>
<protein>
    <submittedName>
        <fullName evidence="1">Uncharacterized protein</fullName>
    </submittedName>
</protein>
<dbReference type="EMBL" id="JARBDR010000335">
    <property type="protein sequence ID" value="KAJ8315892.1"/>
    <property type="molecule type" value="Genomic_DNA"/>
</dbReference>
<keyword evidence="2" id="KW-1185">Reference proteome</keyword>